<evidence type="ECO:0000313" key="2">
    <source>
        <dbReference type="Proteomes" id="UP001210865"/>
    </source>
</evidence>
<reference evidence="1 2" key="1">
    <citation type="submission" date="2022-12" db="EMBL/GenBank/DDBJ databases">
        <title>Sphingomonas abieness sp. nov., an endophytic bacterium isolated from Abies koreana.</title>
        <authorList>
            <person name="Jiang L."/>
            <person name="Lee J."/>
        </authorList>
    </citation>
    <scope>NUCLEOTIDE SEQUENCE [LARGE SCALE GENOMIC DNA]</scope>
    <source>
        <strain evidence="2">PAMB 00755</strain>
    </source>
</reference>
<accession>A0ABY7NI18</accession>
<dbReference type="RefSeq" id="WP_270075826.1">
    <property type="nucleotide sequence ID" value="NZ_CP115174.1"/>
</dbReference>
<sequence>MTIDFGQPATLIDLDGTAPLIGTLGDCAKHFRMLTPAARADARVLLSQPTARAGRRTRTWVLNPDEIDRLAGHLAGEFLRDE</sequence>
<name>A0ABY7NI18_9SPHN</name>
<protein>
    <submittedName>
        <fullName evidence="1">Uncharacterized protein</fullName>
    </submittedName>
</protein>
<proteinExistence type="predicted"/>
<gene>
    <name evidence="1" type="ORF">PBT88_13325</name>
</gene>
<evidence type="ECO:0000313" key="1">
    <source>
        <dbReference type="EMBL" id="WBO21177.1"/>
    </source>
</evidence>
<organism evidence="1 2">
    <name type="scientific">Sphingomonas abietis</name>
    <dbReference type="NCBI Taxonomy" id="3012344"/>
    <lineage>
        <taxon>Bacteria</taxon>
        <taxon>Pseudomonadati</taxon>
        <taxon>Pseudomonadota</taxon>
        <taxon>Alphaproteobacteria</taxon>
        <taxon>Sphingomonadales</taxon>
        <taxon>Sphingomonadaceae</taxon>
        <taxon>Sphingomonas</taxon>
    </lineage>
</organism>
<dbReference type="EMBL" id="CP115174">
    <property type="protein sequence ID" value="WBO21177.1"/>
    <property type="molecule type" value="Genomic_DNA"/>
</dbReference>
<keyword evidence="2" id="KW-1185">Reference proteome</keyword>
<dbReference type="Proteomes" id="UP001210865">
    <property type="component" value="Chromosome"/>
</dbReference>